<proteinExistence type="predicted"/>
<sequence>MKKRIVSLFALAITGVVCLTLYSLGDIHLVMEIMGIEQYEETIHAKEDIKTTIVLDSGHGGYDTGCIANDGTYEKDITLAIALKTGALLSSYGYHVVYTRTSDEVSWSNNNKDDLATRVAIAQEADADYYISIHMNASENNDGANGFEIYVKGNNERILQIASRLESSLTSLAYTNDRGIKTTASSPLYVIDNNTVPAMLIEYGFLTDQNDAAYVCSEDGQQKLAQQLAISIQKNVPLSKS</sequence>
<gene>
    <name evidence="3" type="ORF">EDD61_10171</name>
</gene>
<dbReference type="Gene3D" id="3.40.630.40">
    <property type="entry name" value="Zn-dependent exopeptidases"/>
    <property type="match status" value="1"/>
</dbReference>
<dbReference type="Pfam" id="PF01520">
    <property type="entry name" value="Amidase_3"/>
    <property type="match status" value="1"/>
</dbReference>
<dbReference type="AlphaFoldDB" id="A0A4R3TLZ8"/>
<dbReference type="EMBL" id="SMBP01000001">
    <property type="protein sequence ID" value="TCU63420.1"/>
    <property type="molecule type" value="Genomic_DNA"/>
</dbReference>
<feature type="domain" description="MurNAc-LAA" evidence="2">
    <location>
        <begin position="119"/>
        <end position="233"/>
    </location>
</feature>
<dbReference type="Proteomes" id="UP000295773">
    <property type="component" value="Unassembled WGS sequence"/>
</dbReference>
<dbReference type="RefSeq" id="WP_132223189.1">
    <property type="nucleotide sequence ID" value="NZ_JADPGE010000015.1"/>
</dbReference>
<evidence type="ECO:0000259" key="2">
    <source>
        <dbReference type="SMART" id="SM00646"/>
    </source>
</evidence>
<comment type="caution">
    <text evidence="3">The sequence shown here is derived from an EMBL/GenBank/DDBJ whole genome shotgun (WGS) entry which is preliminary data.</text>
</comment>
<dbReference type="GO" id="GO:0030288">
    <property type="term" value="C:outer membrane-bounded periplasmic space"/>
    <property type="evidence" value="ECO:0007669"/>
    <property type="project" value="TreeGrafter"/>
</dbReference>
<keyword evidence="1" id="KW-0378">Hydrolase</keyword>
<protein>
    <submittedName>
        <fullName evidence="3">N-acetylmuramoyl-L-alanine amidase</fullName>
    </submittedName>
</protein>
<name>A0A4R3TLZ8_9FIRM</name>
<dbReference type="SUPFAM" id="SSF53187">
    <property type="entry name" value="Zn-dependent exopeptidases"/>
    <property type="match status" value="1"/>
</dbReference>
<evidence type="ECO:0000313" key="3">
    <source>
        <dbReference type="EMBL" id="TCU63420.1"/>
    </source>
</evidence>
<dbReference type="CDD" id="cd02696">
    <property type="entry name" value="MurNAc-LAA"/>
    <property type="match status" value="1"/>
</dbReference>
<organism evidence="3 4">
    <name type="scientific">Longicatena caecimuris</name>
    <dbReference type="NCBI Taxonomy" id="1796635"/>
    <lineage>
        <taxon>Bacteria</taxon>
        <taxon>Bacillati</taxon>
        <taxon>Bacillota</taxon>
        <taxon>Erysipelotrichia</taxon>
        <taxon>Erysipelotrichales</taxon>
        <taxon>Erysipelotrichaceae</taxon>
        <taxon>Longicatena</taxon>
    </lineage>
</organism>
<evidence type="ECO:0000256" key="1">
    <source>
        <dbReference type="ARBA" id="ARBA00022801"/>
    </source>
</evidence>
<dbReference type="PANTHER" id="PTHR30404:SF0">
    <property type="entry name" value="N-ACETYLMURAMOYL-L-ALANINE AMIDASE AMIC"/>
    <property type="match status" value="1"/>
</dbReference>
<reference evidence="3 4" key="1">
    <citation type="submission" date="2019-03" db="EMBL/GenBank/DDBJ databases">
        <title>Genomic Encyclopedia of Type Strains, Phase IV (KMG-IV): sequencing the most valuable type-strain genomes for metagenomic binning, comparative biology and taxonomic classification.</title>
        <authorList>
            <person name="Goeker M."/>
        </authorList>
    </citation>
    <scope>NUCLEOTIDE SEQUENCE [LARGE SCALE GENOMIC DNA]</scope>
    <source>
        <strain evidence="3 4">DSM 29481</strain>
    </source>
</reference>
<dbReference type="PANTHER" id="PTHR30404">
    <property type="entry name" value="N-ACETYLMURAMOYL-L-ALANINE AMIDASE"/>
    <property type="match status" value="1"/>
</dbReference>
<dbReference type="InterPro" id="IPR002508">
    <property type="entry name" value="MurNAc-LAA_cat"/>
</dbReference>
<keyword evidence="4" id="KW-1185">Reference proteome</keyword>
<dbReference type="SMART" id="SM00646">
    <property type="entry name" value="Ami_3"/>
    <property type="match status" value="1"/>
</dbReference>
<dbReference type="GO" id="GO:0008745">
    <property type="term" value="F:N-acetylmuramoyl-L-alanine amidase activity"/>
    <property type="evidence" value="ECO:0007669"/>
    <property type="project" value="InterPro"/>
</dbReference>
<dbReference type="InterPro" id="IPR050695">
    <property type="entry name" value="N-acetylmuramoyl_amidase_3"/>
</dbReference>
<accession>A0A4R3TLZ8</accession>
<dbReference type="GO" id="GO:0009253">
    <property type="term" value="P:peptidoglycan catabolic process"/>
    <property type="evidence" value="ECO:0007669"/>
    <property type="project" value="InterPro"/>
</dbReference>
<evidence type="ECO:0000313" key="4">
    <source>
        <dbReference type="Proteomes" id="UP000295773"/>
    </source>
</evidence>